<dbReference type="Pfam" id="PF06081">
    <property type="entry name" value="ArAE_1"/>
    <property type="match status" value="1"/>
</dbReference>
<evidence type="ECO:0000256" key="2">
    <source>
        <dbReference type="ARBA" id="ARBA00022475"/>
    </source>
</evidence>
<dbReference type="OrthoDB" id="1653617at2"/>
<comment type="caution">
    <text evidence="7">The sequence shown here is derived from an EMBL/GenBank/DDBJ whole genome shotgun (WGS) entry which is preliminary data.</text>
</comment>
<dbReference type="InterPro" id="IPR010343">
    <property type="entry name" value="ArAE_1"/>
</dbReference>
<evidence type="ECO:0000256" key="4">
    <source>
        <dbReference type="ARBA" id="ARBA00022989"/>
    </source>
</evidence>
<name>H3NKR0_9LACT</name>
<keyword evidence="3 6" id="KW-0812">Transmembrane</keyword>
<protein>
    <recommendedName>
        <fullName evidence="9">FUSC family protein</fullName>
    </recommendedName>
</protein>
<keyword evidence="2" id="KW-1003">Cell membrane</keyword>
<feature type="transmembrane region" description="Helical" evidence="6">
    <location>
        <begin position="110"/>
        <end position="127"/>
    </location>
</feature>
<evidence type="ECO:0000313" key="8">
    <source>
        <dbReference type="Proteomes" id="UP000006190"/>
    </source>
</evidence>
<evidence type="ECO:0000256" key="6">
    <source>
        <dbReference type="SAM" id="Phobius"/>
    </source>
</evidence>
<keyword evidence="5 6" id="KW-0472">Membrane</keyword>
<dbReference type="eggNOG" id="COG4129">
    <property type="taxonomic scope" value="Bacteria"/>
</dbReference>
<dbReference type="EMBL" id="AGEG01000016">
    <property type="protein sequence ID" value="EHR36188.1"/>
    <property type="molecule type" value="Genomic_DNA"/>
</dbReference>
<dbReference type="PATRIC" id="fig|883113.3.peg.1448"/>
<evidence type="ECO:0000256" key="3">
    <source>
        <dbReference type="ARBA" id="ARBA00022692"/>
    </source>
</evidence>
<evidence type="ECO:0000256" key="5">
    <source>
        <dbReference type="ARBA" id="ARBA00023136"/>
    </source>
</evidence>
<proteinExistence type="predicted"/>
<sequence length="162" mass="17556">MVLGPFHLGMRTVKTGIAVFICILLSFFIFHDSPMLSSLAAIFTIRENLSTSYIFGKARLLGILVAGLVAGVFILLVPIRSGQDPHLIWLVPLAIMAFITLANGLKVNKGLISGSATLLVIFFNIPLDHQLSYAATRVLETAIGVVVALVVNYLLPHHHQAK</sequence>
<dbReference type="RefSeq" id="WP_006309661.1">
    <property type="nucleotide sequence ID" value="NZ_JH601133.1"/>
</dbReference>
<dbReference type="AlphaFoldDB" id="H3NKR0"/>
<dbReference type="GO" id="GO:0005886">
    <property type="term" value="C:plasma membrane"/>
    <property type="evidence" value="ECO:0007669"/>
    <property type="project" value="UniProtKB-SubCell"/>
</dbReference>
<comment type="subcellular location">
    <subcellularLocation>
        <location evidence="1">Cell membrane</location>
        <topology evidence="1">Multi-pass membrane protein</topology>
    </subcellularLocation>
</comment>
<reference evidence="7 8" key="1">
    <citation type="submission" date="2012-01" db="EMBL/GenBank/DDBJ databases">
        <title>The Genome Sequence of Facklamia languida CCUG 37842.</title>
        <authorList>
            <consortium name="The Broad Institute Genome Sequencing Platform"/>
            <person name="Earl A."/>
            <person name="Ward D."/>
            <person name="Feldgarden M."/>
            <person name="Gevers D."/>
            <person name="Huys G."/>
            <person name="Young S.K."/>
            <person name="Zeng Q."/>
            <person name="Gargeya S."/>
            <person name="Fitzgerald M."/>
            <person name="Haas B."/>
            <person name="Abouelleil A."/>
            <person name="Alvarado L."/>
            <person name="Arachchi H.M."/>
            <person name="Berlin A."/>
            <person name="Chapman S.B."/>
            <person name="Gearin G."/>
            <person name="Goldberg J."/>
            <person name="Griggs A."/>
            <person name="Gujja S."/>
            <person name="Hansen M."/>
            <person name="Heiman D."/>
            <person name="Howarth C."/>
            <person name="Larimer J."/>
            <person name="Lui A."/>
            <person name="MacDonald P.J.P."/>
            <person name="McCowen C."/>
            <person name="Montmayeur A."/>
            <person name="Murphy C."/>
            <person name="Neiman D."/>
            <person name="Pearson M."/>
            <person name="Priest M."/>
            <person name="Roberts A."/>
            <person name="Saif S."/>
            <person name="Shea T."/>
            <person name="Sisk P."/>
            <person name="Stolte C."/>
            <person name="Sykes S."/>
            <person name="Wortman J."/>
            <person name="Nusbaum C."/>
            <person name="Birren B."/>
        </authorList>
    </citation>
    <scope>NUCLEOTIDE SEQUENCE [LARGE SCALE GENOMIC DNA]</scope>
    <source>
        <strain evidence="7 8">CCUG 37842</strain>
    </source>
</reference>
<dbReference type="Proteomes" id="UP000006190">
    <property type="component" value="Unassembled WGS sequence"/>
</dbReference>
<evidence type="ECO:0000256" key="1">
    <source>
        <dbReference type="ARBA" id="ARBA00004651"/>
    </source>
</evidence>
<feature type="transmembrane region" description="Helical" evidence="6">
    <location>
        <begin position="60"/>
        <end position="80"/>
    </location>
</feature>
<feature type="transmembrane region" description="Helical" evidence="6">
    <location>
        <begin position="86"/>
        <end position="103"/>
    </location>
</feature>
<evidence type="ECO:0000313" key="7">
    <source>
        <dbReference type="EMBL" id="EHR36188.1"/>
    </source>
</evidence>
<dbReference type="STRING" id="883113.HMPREF9708_01449"/>
<keyword evidence="8" id="KW-1185">Reference proteome</keyword>
<gene>
    <name evidence="7" type="ORF">HMPREF9708_01449</name>
</gene>
<keyword evidence="4 6" id="KW-1133">Transmembrane helix</keyword>
<organism evidence="7 8">
    <name type="scientific">Facklamia languida CCUG 37842</name>
    <dbReference type="NCBI Taxonomy" id="883113"/>
    <lineage>
        <taxon>Bacteria</taxon>
        <taxon>Bacillati</taxon>
        <taxon>Bacillota</taxon>
        <taxon>Bacilli</taxon>
        <taxon>Lactobacillales</taxon>
        <taxon>Aerococcaceae</taxon>
        <taxon>Facklamia</taxon>
    </lineage>
</organism>
<feature type="transmembrane region" description="Helical" evidence="6">
    <location>
        <begin position="133"/>
        <end position="155"/>
    </location>
</feature>
<feature type="transmembrane region" description="Helical" evidence="6">
    <location>
        <begin position="12"/>
        <end position="30"/>
    </location>
</feature>
<accession>H3NKR0</accession>
<evidence type="ECO:0008006" key="9">
    <source>
        <dbReference type="Google" id="ProtNLM"/>
    </source>
</evidence>
<dbReference type="HOGENOM" id="CLU_093455_0_1_9"/>